<sequence>MHKLTFSLLAFLAIGLFSCENEYENIYPSIADQEISFKVDGQAQSFKTLPNTYGPGSVFTYEGANPGSNFLDMARASEDGTTVITISAKDLPVEKAAGQINYVGRGLTPATITITSTEMSGSIYCPHYEGTDEMTYQGFIRFDNIDAAGALKGEFSSDKRDDSNPELRDGSFDLKLGVTEY</sequence>
<organism evidence="1 2">
    <name type="scientific">Neolewinella antarctica</name>
    <dbReference type="NCBI Taxonomy" id="442734"/>
    <lineage>
        <taxon>Bacteria</taxon>
        <taxon>Pseudomonadati</taxon>
        <taxon>Bacteroidota</taxon>
        <taxon>Saprospiria</taxon>
        <taxon>Saprospirales</taxon>
        <taxon>Lewinellaceae</taxon>
        <taxon>Neolewinella</taxon>
    </lineage>
</organism>
<proteinExistence type="predicted"/>
<dbReference type="Proteomes" id="UP000770785">
    <property type="component" value="Unassembled WGS sequence"/>
</dbReference>
<evidence type="ECO:0000313" key="2">
    <source>
        <dbReference type="Proteomes" id="UP000770785"/>
    </source>
</evidence>
<evidence type="ECO:0000313" key="1">
    <source>
        <dbReference type="EMBL" id="NJC26736.1"/>
    </source>
</evidence>
<evidence type="ECO:0008006" key="3">
    <source>
        <dbReference type="Google" id="ProtNLM"/>
    </source>
</evidence>
<keyword evidence="2" id="KW-1185">Reference proteome</keyword>
<gene>
    <name evidence="1" type="ORF">GGR27_002246</name>
</gene>
<reference evidence="1 2" key="1">
    <citation type="submission" date="2020-03" db="EMBL/GenBank/DDBJ databases">
        <title>Genomic Encyclopedia of Type Strains, Phase IV (KMG-IV): sequencing the most valuable type-strain genomes for metagenomic binning, comparative biology and taxonomic classification.</title>
        <authorList>
            <person name="Goeker M."/>
        </authorList>
    </citation>
    <scope>NUCLEOTIDE SEQUENCE [LARGE SCALE GENOMIC DNA]</scope>
    <source>
        <strain evidence="1 2">DSM 105096</strain>
    </source>
</reference>
<name>A0ABX0XCR5_9BACT</name>
<accession>A0ABX0XCR5</accession>
<dbReference type="RefSeq" id="WP_168037500.1">
    <property type="nucleotide sequence ID" value="NZ_JAATJH010000003.1"/>
</dbReference>
<protein>
    <recommendedName>
        <fullName evidence="3">DUF4843 domain-containing protein</fullName>
    </recommendedName>
</protein>
<dbReference type="PROSITE" id="PS51257">
    <property type="entry name" value="PROKAR_LIPOPROTEIN"/>
    <property type="match status" value="1"/>
</dbReference>
<comment type="caution">
    <text evidence="1">The sequence shown here is derived from an EMBL/GenBank/DDBJ whole genome shotgun (WGS) entry which is preliminary data.</text>
</comment>
<dbReference type="EMBL" id="JAATJH010000003">
    <property type="protein sequence ID" value="NJC26736.1"/>
    <property type="molecule type" value="Genomic_DNA"/>
</dbReference>